<keyword evidence="3" id="KW-0479">Metal-binding</keyword>
<dbReference type="Gene3D" id="3.40.1180.10">
    <property type="entry name" value="Decaprenyl diphosphate synthase-like"/>
    <property type="match status" value="1"/>
</dbReference>
<dbReference type="AlphaFoldDB" id="T1BKS3"/>
<dbReference type="InterPro" id="IPR001441">
    <property type="entry name" value="UPP_synth-like"/>
</dbReference>
<dbReference type="PANTHER" id="PTHR10291">
    <property type="entry name" value="DEHYDRODOLICHYL DIPHOSPHATE SYNTHASE FAMILY MEMBER"/>
    <property type="match status" value="1"/>
</dbReference>
<dbReference type="NCBIfam" id="TIGR00055">
    <property type="entry name" value="uppS"/>
    <property type="match status" value="1"/>
</dbReference>
<protein>
    <submittedName>
        <fullName evidence="5">Di-trans-poly-cis-decaprenylcistransferase-like protein</fullName>
        <ecNumber evidence="5">2.5.1.-</ecNumber>
    </submittedName>
</protein>
<evidence type="ECO:0000313" key="5">
    <source>
        <dbReference type="EMBL" id="EQD73546.1"/>
    </source>
</evidence>
<accession>T1BKS3</accession>
<comment type="caution">
    <text evidence="5">The sequence shown here is derived from an EMBL/GenBank/DDBJ whole genome shotgun (WGS) entry which is preliminary data.</text>
</comment>
<dbReference type="InterPro" id="IPR036424">
    <property type="entry name" value="UPP_synth-like_sf"/>
</dbReference>
<evidence type="ECO:0000256" key="4">
    <source>
        <dbReference type="ARBA" id="ARBA00022842"/>
    </source>
</evidence>
<dbReference type="GO" id="GO:0045547">
    <property type="term" value="F:ditrans,polycis-polyprenyl diphosphate synthase [(2E,6E)-farnesyl diphosphate specific] activity"/>
    <property type="evidence" value="ECO:0007669"/>
    <property type="project" value="TreeGrafter"/>
</dbReference>
<dbReference type="PROSITE" id="PS01066">
    <property type="entry name" value="UPP_SYNTHASE"/>
    <property type="match status" value="1"/>
</dbReference>
<dbReference type="SUPFAM" id="SSF64005">
    <property type="entry name" value="Undecaprenyl diphosphate synthase"/>
    <property type="match status" value="1"/>
</dbReference>
<comment type="cofactor">
    <cofactor evidence="1">
        <name>Mg(2+)</name>
        <dbReference type="ChEBI" id="CHEBI:18420"/>
    </cofactor>
</comment>
<dbReference type="Pfam" id="PF01255">
    <property type="entry name" value="Prenyltransf"/>
    <property type="match status" value="1"/>
</dbReference>
<dbReference type="GO" id="GO:0046872">
    <property type="term" value="F:metal ion binding"/>
    <property type="evidence" value="ECO:0007669"/>
    <property type="project" value="UniProtKB-KW"/>
</dbReference>
<keyword evidence="4" id="KW-0460">Magnesium</keyword>
<dbReference type="HAMAP" id="MF_01139">
    <property type="entry name" value="ISPT"/>
    <property type="match status" value="1"/>
</dbReference>
<reference evidence="5" key="1">
    <citation type="submission" date="2013-08" db="EMBL/GenBank/DDBJ databases">
        <authorList>
            <person name="Mendez C."/>
            <person name="Richter M."/>
            <person name="Ferrer M."/>
            <person name="Sanchez J."/>
        </authorList>
    </citation>
    <scope>NUCLEOTIDE SEQUENCE</scope>
</reference>
<gene>
    <name evidence="5" type="ORF">B1B_03167</name>
</gene>
<evidence type="ECO:0000256" key="2">
    <source>
        <dbReference type="ARBA" id="ARBA00022679"/>
    </source>
</evidence>
<proteinExistence type="inferred from homology"/>
<keyword evidence="2 5" id="KW-0808">Transferase</keyword>
<dbReference type="PANTHER" id="PTHR10291:SF43">
    <property type="entry name" value="DEHYDRODOLICHYL DIPHOSPHATE SYNTHASE COMPLEX SUBUNIT DHDDS"/>
    <property type="match status" value="1"/>
</dbReference>
<dbReference type="EMBL" id="AUZY01001924">
    <property type="protein sequence ID" value="EQD73546.1"/>
    <property type="molecule type" value="Genomic_DNA"/>
</dbReference>
<name>T1BKS3_9ZZZZ</name>
<sequence length="267" mass="30712">MSAPDPSTSKSLSGLFGEALREATERRLLELIRKSPVPRHLAIIMDGNRRFASAHGMLTAEGHVKGKDKIEELLDWCLEVGIRVLTVFALSTENLSRSPEEVDDLMDLFEKSFRDIAVDERVHRYRIRVRSIGDREILPRRVQAAIEVAERATKDYDSYRYNVAIAYGGRDEIVEAIRVLAREVRAGRLDPETIDAKMVSDHLYTSDLPDPDLVLRTSGEERISNFLLWQSAYSELYFSDVMWPGLTRLDFLRAIRTFQTRQRRYGH</sequence>
<reference evidence="5" key="2">
    <citation type="journal article" date="2014" name="ISME J.">
        <title>Microbial stratification in low pH oxic and suboxic macroscopic growths along an acid mine drainage.</title>
        <authorList>
            <person name="Mendez-Garcia C."/>
            <person name="Mesa V."/>
            <person name="Sprenger R.R."/>
            <person name="Richter M."/>
            <person name="Diez M.S."/>
            <person name="Solano J."/>
            <person name="Bargiela R."/>
            <person name="Golyshina O.V."/>
            <person name="Manteca A."/>
            <person name="Ramos J.L."/>
            <person name="Gallego J.R."/>
            <person name="Llorente I."/>
            <person name="Martins Dos Santos V.A."/>
            <person name="Jensen O.N."/>
            <person name="Pelaez A.I."/>
            <person name="Sanchez J."/>
            <person name="Ferrer M."/>
        </authorList>
    </citation>
    <scope>NUCLEOTIDE SEQUENCE</scope>
</reference>
<dbReference type="GO" id="GO:0016094">
    <property type="term" value="P:polyprenol biosynthetic process"/>
    <property type="evidence" value="ECO:0007669"/>
    <property type="project" value="TreeGrafter"/>
</dbReference>
<organism evidence="5">
    <name type="scientific">mine drainage metagenome</name>
    <dbReference type="NCBI Taxonomy" id="410659"/>
    <lineage>
        <taxon>unclassified sequences</taxon>
        <taxon>metagenomes</taxon>
        <taxon>ecological metagenomes</taxon>
    </lineage>
</organism>
<evidence type="ECO:0000256" key="3">
    <source>
        <dbReference type="ARBA" id="ARBA00022723"/>
    </source>
</evidence>
<dbReference type="CDD" id="cd00475">
    <property type="entry name" value="Cis_IPPS"/>
    <property type="match status" value="1"/>
</dbReference>
<evidence type="ECO:0000256" key="1">
    <source>
        <dbReference type="ARBA" id="ARBA00001946"/>
    </source>
</evidence>
<dbReference type="EC" id="2.5.1.-" evidence="5"/>
<dbReference type="FunFam" id="3.40.1180.10:FF:000003">
    <property type="entry name" value="Isoprenyl transferase 2"/>
    <property type="match status" value="1"/>
</dbReference>
<dbReference type="InterPro" id="IPR018520">
    <property type="entry name" value="UPP_synth-like_CS"/>
</dbReference>